<dbReference type="InterPro" id="IPR012677">
    <property type="entry name" value="Nucleotide-bd_a/b_plait_sf"/>
</dbReference>
<sequence>MSVEERVISQYYKFRTDYGGYTVYFENDKRWSKKEIRKIFSKYGPIRKVAQSHVYLGSHCFVTFVNEQDVRRCIQEMNSHGEIQLLGITRGKERPSHLLAKNHHYDERKAEPTQSQTGAPRKVLAPTQPKPDVNSMNKERIDDNIIKYEETLEKIVLGAIDDIDYAELSKYIAEPVRPPAESRDIINEIRERLDKFSNVLQKITILNSQRIPEKSFYVLLDSCIPWKILKSVVVKEEVACPVILANANGIPSADVLMDLLVKYQPLLITHMEVTTRHFARYCRLYFKDAESADKVEAEFDGKELWGSKLIVQRVTKLK</sequence>
<evidence type="ECO:0000256" key="2">
    <source>
        <dbReference type="SAM" id="MobiDB-lite"/>
    </source>
</evidence>
<feature type="domain" description="RRM" evidence="3">
    <location>
        <begin position="241"/>
        <end position="312"/>
    </location>
</feature>
<dbReference type="AlphaFoldDB" id="A0A6V7JJZ4"/>
<dbReference type="EMBL" id="CADCXW020000016">
    <property type="protein sequence ID" value="CAD1551130.1"/>
    <property type="molecule type" value="Genomic_DNA"/>
</dbReference>
<dbReference type="SMART" id="SM00360">
    <property type="entry name" value="RRM"/>
    <property type="match status" value="2"/>
</dbReference>
<protein>
    <recommendedName>
        <fullName evidence="3">RRM domain-containing protein</fullName>
    </recommendedName>
</protein>
<gene>
    <name evidence="4" type="ORF">BBRV_LOCUS51952</name>
</gene>
<name>A0A6V7JJZ4_9HYME</name>
<evidence type="ECO:0000256" key="1">
    <source>
        <dbReference type="ARBA" id="ARBA00022884"/>
    </source>
</evidence>
<evidence type="ECO:0000313" key="4">
    <source>
        <dbReference type="EMBL" id="CAD1551130.1"/>
    </source>
</evidence>
<organism evidence="4">
    <name type="scientific">Bracon brevicornis</name>
    <dbReference type="NCBI Taxonomy" id="1563983"/>
    <lineage>
        <taxon>Eukaryota</taxon>
        <taxon>Metazoa</taxon>
        <taxon>Ecdysozoa</taxon>
        <taxon>Arthropoda</taxon>
        <taxon>Hexapoda</taxon>
        <taxon>Insecta</taxon>
        <taxon>Pterygota</taxon>
        <taxon>Neoptera</taxon>
        <taxon>Endopterygota</taxon>
        <taxon>Hymenoptera</taxon>
        <taxon>Apocrita</taxon>
        <taxon>Ichneumonoidea</taxon>
        <taxon>Braconidae</taxon>
        <taxon>Braconinae</taxon>
        <taxon>Bracon</taxon>
    </lineage>
</organism>
<dbReference type="CDD" id="cd00590">
    <property type="entry name" value="RRM_SF"/>
    <property type="match status" value="1"/>
</dbReference>
<keyword evidence="1" id="KW-0694">RNA-binding</keyword>
<dbReference type="SUPFAM" id="SSF54928">
    <property type="entry name" value="RNA-binding domain, RBD"/>
    <property type="match status" value="2"/>
</dbReference>
<evidence type="ECO:0000259" key="3">
    <source>
        <dbReference type="SMART" id="SM00360"/>
    </source>
</evidence>
<dbReference type="GO" id="GO:0003723">
    <property type="term" value="F:RNA binding"/>
    <property type="evidence" value="ECO:0007669"/>
    <property type="project" value="UniProtKB-KW"/>
</dbReference>
<dbReference type="InterPro" id="IPR000504">
    <property type="entry name" value="RRM_dom"/>
</dbReference>
<feature type="domain" description="RRM" evidence="3">
    <location>
        <begin position="22"/>
        <end position="89"/>
    </location>
</feature>
<feature type="region of interest" description="Disordered" evidence="2">
    <location>
        <begin position="101"/>
        <end position="136"/>
    </location>
</feature>
<dbReference type="Gene3D" id="3.30.70.330">
    <property type="match status" value="1"/>
</dbReference>
<dbReference type="InterPro" id="IPR035979">
    <property type="entry name" value="RBD_domain_sf"/>
</dbReference>
<dbReference type="Pfam" id="PF00076">
    <property type="entry name" value="RRM_1"/>
    <property type="match status" value="1"/>
</dbReference>
<accession>A0A6V7JJZ4</accession>
<proteinExistence type="predicted"/>
<reference evidence="4" key="1">
    <citation type="submission" date="2020-07" db="EMBL/GenBank/DDBJ databases">
        <authorList>
            <person name="Ferguson B K."/>
        </authorList>
    </citation>
    <scope>NUCLEOTIDE SEQUENCE</scope>
    <source>
        <strain evidence="4">L06</strain>
    </source>
</reference>